<dbReference type="Proteomes" id="UP000184462">
    <property type="component" value="Unassembled WGS sequence"/>
</dbReference>
<name>A0A1M4T2G5_9FLAO</name>
<organism evidence="1 2">
    <name type="scientific">Psychroflexus salarius</name>
    <dbReference type="NCBI Taxonomy" id="1155689"/>
    <lineage>
        <taxon>Bacteria</taxon>
        <taxon>Pseudomonadati</taxon>
        <taxon>Bacteroidota</taxon>
        <taxon>Flavobacteriia</taxon>
        <taxon>Flavobacteriales</taxon>
        <taxon>Flavobacteriaceae</taxon>
        <taxon>Psychroflexus</taxon>
    </lineage>
</organism>
<dbReference type="EMBL" id="FQTW01000001">
    <property type="protein sequence ID" value="SHE38649.1"/>
    <property type="molecule type" value="Genomic_DNA"/>
</dbReference>
<dbReference type="RefSeq" id="WP_073191460.1">
    <property type="nucleotide sequence ID" value="NZ_FQTW01000001.1"/>
</dbReference>
<dbReference type="AlphaFoldDB" id="A0A1M4T2G5"/>
<evidence type="ECO:0008006" key="3">
    <source>
        <dbReference type="Google" id="ProtNLM"/>
    </source>
</evidence>
<protein>
    <recommendedName>
        <fullName evidence="3">Zinc carboxypeptidase</fullName>
    </recommendedName>
</protein>
<dbReference type="OrthoDB" id="9767214at2"/>
<accession>A0A1M4T2G5</accession>
<dbReference type="PROSITE" id="PS51257">
    <property type="entry name" value="PROKAR_LIPOPROTEIN"/>
    <property type="match status" value="1"/>
</dbReference>
<sequence length="577" mass="66706">MFKPYLILILIVSLFSCQNNHEKSIEKNSLSIAFERSNGDSTSTYFEVIDFYKNIANKNAKVSISEHYETDSGQPLHLVKFSSNPSAETPLKILINNGIHPGEPDGIDASMLLFKALTNGEIKTEVPVEVYSIPIYNIGGALQRNSTSRVNQNGPAEYGFRGNAKNYDLNRDFIKSDSKNSKAFFEIFHIVKPHVFVDTHVSNGADYQYTLTHLFTQHNKIGQPLGQFLNKEFRPEIENNLKKKNLEITPYVNVFNRPPNNGFTQFNDSPRYSTGYTSLYNTLGLMIETHMLKPYKTRVNGTLEMLKSIVNISQNHAEKIKSLKQQQAEKFQNASTYAFNYAVDSSKTSSLKFLGYEADTIISQVTDLPRLKYNREKPITTNIKHYNYFKAKDSIKIPEAYIIPQQYTEIIDLLKWNNINIERFVTDTLIKVERYTIADYHTRKSAYEGHYLHFNTSISTEVVEVEMTPGDVFVSTKQPGIRYLIETLEPAAVDSFFNWNFFDAILQQKEGFSPYVFEDLAIKILEENPTLKKEFEQMKKTDKSFKNNWYAQLDWLHKHSPYYEDAHLKYPIYRLME</sequence>
<dbReference type="Gene3D" id="3.40.630.10">
    <property type="entry name" value="Zn peptidases"/>
    <property type="match status" value="1"/>
</dbReference>
<dbReference type="STRING" id="1155689.SAMN05444278_101461"/>
<gene>
    <name evidence="1" type="ORF">SAMN05444278_101461</name>
</gene>
<proteinExistence type="predicted"/>
<keyword evidence="2" id="KW-1185">Reference proteome</keyword>
<reference evidence="1 2" key="1">
    <citation type="submission" date="2016-11" db="EMBL/GenBank/DDBJ databases">
        <authorList>
            <person name="Jaros S."/>
            <person name="Januszkiewicz K."/>
            <person name="Wedrychowicz H."/>
        </authorList>
    </citation>
    <scope>NUCLEOTIDE SEQUENCE [LARGE SCALE GENOMIC DNA]</scope>
    <source>
        <strain evidence="1 2">DSM 25661</strain>
    </source>
</reference>
<evidence type="ECO:0000313" key="2">
    <source>
        <dbReference type="Proteomes" id="UP000184462"/>
    </source>
</evidence>
<dbReference type="CDD" id="cd06241">
    <property type="entry name" value="M14-like"/>
    <property type="match status" value="1"/>
</dbReference>
<dbReference type="SUPFAM" id="SSF53187">
    <property type="entry name" value="Zn-dependent exopeptidases"/>
    <property type="match status" value="1"/>
</dbReference>
<evidence type="ECO:0000313" key="1">
    <source>
        <dbReference type="EMBL" id="SHE38649.1"/>
    </source>
</evidence>